<accession>A0A2K8L3B2</accession>
<gene>
    <name evidence="1" type="ORF">Ga0123462_0951</name>
</gene>
<evidence type="ECO:0000313" key="1">
    <source>
        <dbReference type="EMBL" id="ATX81820.1"/>
    </source>
</evidence>
<organism evidence="1 2">
    <name type="scientific">Mariprofundus ferrinatatus</name>
    <dbReference type="NCBI Taxonomy" id="1921087"/>
    <lineage>
        <taxon>Bacteria</taxon>
        <taxon>Pseudomonadati</taxon>
        <taxon>Pseudomonadota</taxon>
        <taxon>Candidatius Mariprofundia</taxon>
        <taxon>Mariprofundales</taxon>
        <taxon>Mariprofundaceae</taxon>
        <taxon>Mariprofundus</taxon>
    </lineage>
</organism>
<proteinExistence type="predicted"/>
<dbReference type="KEGG" id="mfn:Ga0123462_0951"/>
<dbReference type="EMBL" id="CP018800">
    <property type="protein sequence ID" value="ATX81820.1"/>
    <property type="molecule type" value="Genomic_DNA"/>
</dbReference>
<name>A0A2K8L3B2_9PROT</name>
<reference evidence="1 2" key="1">
    <citation type="submission" date="2016-12" db="EMBL/GenBank/DDBJ databases">
        <title>Isolation and genomic insights into novel planktonic Zetaproteobacteria from stratified waters of the Chesapeake Bay.</title>
        <authorList>
            <person name="McAllister S.M."/>
            <person name="Kato S."/>
            <person name="Chan C.S."/>
            <person name="Chiu B.K."/>
            <person name="Field E.K."/>
        </authorList>
    </citation>
    <scope>NUCLEOTIDE SEQUENCE [LARGE SCALE GENOMIC DNA]</scope>
    <source>
        <strain evidence="1 2">CP-8</strain>
    </source>
</reference>
<dbReference type="RefSeq" id="WP_232726641.1">
    <property type="nucleotide sequence ID" value="NZ_CP018800.1"/>
</dbReference>
<sequence length="142" mass="15517">MMQHSNRTGFNPQRVPEDGALASAITGELEHIRMQHNLSCIIVIDGDGKLIAQVGDHPKGDEFALYSPMVMETTRTMARCGGFGEPVCNGVILNSGRILITHQEVVNGRVIYLSLLCRKKVPEGLLALLQHITAMVAENELP</sequence>
<keyword evidence="2" id="KW-1185">Reference proteome</keyword>
<evidence type="ECO:0008006" key="3">
    <source>
        <dbReference type="Google" id="ProtNLM"/>
    </source>
</evidence>
<dbReference type="Proteomes" id="UP000231637">
    <property type="component" value="Chromosome"/>
</dbReference>
<protein>
    <recommendedName>
        <fullName evidence="3">Roadblock/LAMTOR2 domain-containing protein</fullName>
    </recommendedName>
</protein>
<evidence type="ECO:0000313" key="2">
    <source>
        <dbReference type="Proteomes" id="UP000231637"/>
    </source>
</evidence>
<dbReference type="AlphaFoldDB" id="A0A2K8L3B2"/>
<dbReference type="Gene3D" id="3.30.450.30">
    <property type="entry name" value="Dynein light chain 2a, cytoplasmic"/>
    <property type="match status" value="1"/>
</dbReference>